<dbReference type="RefSeq" id="WP_256617806.1">
    <property type="nucleotide sequence ID" value="NZ_JANIBC010000001.1"/>
</dbReference>
<organism evidence="2 3">
    <name type="scientific">Parvularcula maris</name>
    <dbReference type="NCBI Taxonomy" id="2965077"/>
    <lineage>
        <taxon>Bacteria</taxon>
        <taxon>Pseudomonadati</taxon>
        <taxon>Pseudomonadota</taxon>
        <taxon>Alphaproteobacteria</taxon>
        <taxon>Parvularculales</taxon>
        <taxon>Parvularculaceae</taxon>
        <taxon>Parvularcula</taxon>
    </lineage>
</organism>
<sequence length="212" mass="23259">MDLSLIIFAALALFLSYRLFNVLGTRGGHEPDEADRPILRPVPTADEIEANAAPAQSNLTPVEKLPLWAKEAREHVADFEPKPFLEGAKAAYEMVVEAYASGDLGDVRGFVAPDVIHSFEVAIDGRQQAGQKVDFTFVGAEQPEVMTVVRESEHLSAEVRFRSEQVRAVRNEAGEVVEGNPEQVVTVVDTWTFTRPIDTNDPNWTLVATSAA</sequence>
<evidence type="ECO:0000259" key="1">
    <source>
        <dbReference type="SMART" id="SM00978"/>
    </source>
</evidence>
<dbReference type="InterPro" id="IPR032710">
    <property type="entry name" value="NTF2-like_dom_sf"/>
</dbReference>
<dbReference type="SMART" id="SM00978">
    <property type="entry name" value="Tim44"/>
    <property type="match status" value="1"/>
</dbReference>
<proteinExistence type="predicted"/>
<keyword evidence="3" id="KW-1185">Reference proteome</keyword>
<protein>
    <submittedName>
        <fullName evidence="2">Tim44/TimA family putative adaptor protein</fullName>
    </submittedName>
</protein>
<evidence type="ECO:0000313" key="2">
    <source>
        <dbReference type="EMBL" id="MCQ8184001.1"/>
    </source>
</evidence>
<dbReference type="Gene3D" id="3.10.450.240">
    <property type="match status" value="1"/>
</dbReference>
<reference evidence="2" key="1">
    <citation type="submission" date="2022-07" db="EMBL/GenBank/DDBJ databases">
        <title>Parvularcula maris sp. nov., an algicidal bacterium isolated from seawater.</title>
        <authorList>
            <person name="Li F."/>
        </authorList>
    </citation>
    <scope>NUCLEOTIDE SEQUENCE</scope>
    <source>
        <strain evidence="2">BGMRC 0090</strain>
    </source>
</reference>
<dbReference type="Pfam" id="PF04280">
    <property type="entry name" value="Tim44"/>
    <property type="match status" value="1"/>
</dbReference>
<dbReference type="EMBL" id="JANIBC010000001">
    <property type="protein sequence ID" value="MCQ8184001.1"/>
    <property type="molecule type" value="Genomic_DNA"/>
</dbReference>
<evidence type="ECO:0000313" key="3">
    <source>
        <dbReference type="Proteomes" id="UP001142610"/>
    </source>
</evidence>
<comment type="caution">
    <text evidence="2">The sequence shown here is derived from an EMBL/GenBank/DDBJ whole genome shotgun (WGS) entry which is preliminary data.</text>
</comment>
<dbReference type="NCBIfam" id="NF033779">
    <property type="entry name" value="Tim44_TimA_adap"/>
    <property type="match status" value="1"/>
</dbReference>
<dbReference type="InterPro" id="IPR007379">
    <property type="entry name" value="Tim44-like_dom"/>
</dbReference>
<accession>A0A9X2L6S6</accession>
<dbReference type="AlphaFoldDB" id="A0A9X2L6S6"/>
<dbReference type="SUPFAM" id="SSF54427">
    <property type="entry name" value="NTF2-like"/>
    <property type="match status" value="1"/>
</dbReference>
<name>A0A9X2L6S6_9PROT</name>
<dbReference type="Proteomes" id="UP001142610">
    <property type="component" value="Unassembled WGS sequence"/>
</dbReference>
<gene>
    <name evidence="2" type="ORF">NOG11_01240</name>
</gene>
<feature type="domain" description="Tim44-like" evidence="1">
    <location>
        <begin position="65"/>
        <end position="211"/>
    </location>
</feature>